<keyword evidence="1" id="KW-0808">Transferase</keyword>
<dbReference type="InterPro" id="IPR016181">
    <property type="entry name" value="Acyl_CoA_acyltransferase"/>
</dbReference>
<protein>
    <submittedName>
        <fullName evidence="4">RimJ/RimL family protein N-acetyltransferase</fullName>
    </submittedName>
</protein>
<dbReference type="RefSeq" id="WP_205186682.1">
    <property type="nucleotide sequence ID" value="NZ_JAFBFC010000003.1"/>
</dbReference>
<keyword evidence="5" id="KW-1185">Reference proteome</keyword>
<gene>
    <name evidence="4" type="ORF">JOC83_001989</name>
</gene>
<accession>A0ABS2QUN0</accession>
<comment type="caution">
    <text evidence="4">The sequence shown here is derived from an EMBL/GenBank/DDBJ whole genome shotgun (WGS) entry which is preliminary data.</text>
</comment>
<dbReference type="EMBL" id="JAFBFC010000003">
    <property type="protein sequence ID" value="MBM7703142.1"/>
    <property type="molecule type" value="Genomic_DNA"/>
</dbReference>
<dbReference type="InterPro" id="IPR050680">
    <property type="entry name" value="YpeA/RimI_acetyltransf"/>
</dbReference>
<keyword evidence="2" id="KW-0012">Acyltransferase</keyword>
<name>A0ABS2QUN0_9BACI</name>
<sequence>MIRLLTKEDVEPYWALRLQALKDYPESFVNSYEEAKEKELSEIKKSFPEESTSFIMGAFLDGELVGIVGFNQRKPLKVNHKGDIWGMYVAPIARGNGTGKKLLQRAIKQAKQIEELTQIYLVVAADNQQAKALYEKLGFERYGYEKNALKINNQFIDEEHMMLVISNVSNS</sequence>
<dbReference type="PROSITE" id="PS51186">
    <property type="entry name" value="GNAT"/>
    <property type="match status" value="1"/>
</dbReference>
<feature type="domain" description="N-acetyltransferase" evidence="3">
    <location>
        <begin position="1"/>
        <end position="163"/>
    </location>
</feature>
<dbReference type="InterPro" id="IPR000182">
    <property type="entry name" value="GNAT_dom"/>
</dbReference>
<evidence type="ECO:0000313" key="5">
    <source>
        <dbReference type="Proteomes" id="UP000809829"/>
    </source>
</evidence>
<organism evidence="4 5">
    <name type="scientific">Priestia iocasae</name>
    <dbReference type="NCBI Taxonomy" id="2291674"/>
    <lineage>
        <taxon>Bacteria</taxon>
        <taxon>Bacillati</taxon>
        <taxon>Bacillota</taxon>
        <taxon>Bacilli</taxon>
        <taxon>Bacillales</taxon>
        <taxon>Bacillaceae</taxon>
        <taxon>Priestia</taxon>
    </lineage>
</organism>
<dbReference type="CDD" id="cd04301">
    <property type="entry name" value="NAT_SF"/>
    <property type="match status" value="1"/>
</dbReference>
<dbReference type="Proteomes" id="UP000809829">
    <property type="component" value="Unassembled WGS sequence"/>
</dbReference>
<evidence type="ECO:0000259" key="3">
    <source>
        <dbReference type="PROSITE" id="PS51186"/>
    </source>
</evidence>
<dbReference type="SUPFAM" id="SSF55729">
    <property type="entry name" value="Acyl-CoA N-acyltransferases (Nat)"/>
    <property type="match status" value="1"/>
</dbReference>
<dbReference type="Pfam" id="PF00583">
    <property type="entry name" value="Acetyltransf_1"/>
    <property type="match status" value="1"/>
</dbReference>
<dbReference type="PANTHER" id="PTHR43420:SF47">
    <property type="entry name" value="N-ACETYLTRANSFERASE DOMAIN-CONTAINING PROTEIN"/>
    <property type="match status" value="1"/>
</dbReference>
<evidence type="ECO:0000256" key="2">
    <source>
        <dbReference type="ARBA" id="ARBA00023315"/>
    </source>
</evidence>
<dbReference type="Gene3D" id="3.40.630.30">
    <property type="match status" value="1"/>
</dbReference>
<proteinExistence type="predicted"/>
<dbReference type="PANTHER" id="PTHR43420">
    <property type="entry name" value="ACETYLTRANSFERASE"/>
    <property type="match status" value="1"/>
</dbReference>
<evidence type="ECO:0000256" key="1">
    <source>
        <dbReference type="ARBA" id="ARBA00022679"/>
    </source>
</evidence>
<evidence type="ECO:0000313" key="4">
    <source>
        <dbReference type="EMBL" id="MBM7703142.1"/>
    </source>
</evidence>
<reference evidence="4 5" key="1">
    <citation type="submission" date="2021-01" db="EMBL/GenBank/DDBJ databases">
        <title>Genomic Encyclopedia of Type Strains, Phase IV (KMG-IV): sequencing the most valuable type-strain genomes for metagenomic binning, comparative biology and taxonomic classification.</title>
        <authorList>
            <person name="Goeker M."/>
        </authorList>
    </citation>
    <scope>NUCLEOTIDE SEQUENCE [LARGE SCALE GENOMIC DNA]</scope>
    <source>
        <strain evidence="4 5">DSM 104297</strain>
    </source>
</reference>